<dbReference type="SUPFAM" id="SSF49879">
    <property type="entry name" value="SMAD/FHA domain"/>
    <property type="match status" value="1"/>
</dbReference>
<feature type="compositionally biased region" description="Polar residues" evidence="14">
    <location>
        <begin position="1042"/>
        <end position="1052"/>
    </location>
</feature>
<keyword evidence="17" id="KW-1185">Reference proteome</keyword>
<dbReference type="OrthoDB" id="552194at2759"/>
<dbReference type="GeneID" id="117346514"/>
<protein>
    <recommendedName>
        <fullName evidence="3">Mediator of DNA damage checkpoint protein 1</fullName>
    </recommendedName>
</protein>
<keyword evidence="4" id="KW-0158">Chromosome</keyword>
<dbReference type="InterPro" id="IPR008984">
    <property type="entry name" value="SMAD_FHA_dom_sf"/>
</dbReference>
<feature type="compositionally biased region" description="Basic and acidic residues" evidence="14">
    <location>
        <begin position="1061"/>
        <end position="1075"/>
    </location>
</feature>
<evidence type="ECO:0000256" key="10">
    <source>
        <dbReference type="ARBA" id="ARBA00022990"/>
    </source>
</evidence>
<evidence type="ECO:0000259" key="15">
    <source>
        <dbReference type="PROSITE" id="PS50006"/>
    </source>
</evidence>
<dbReference type="InterPro" id="IPR036420">
    <property type="entry name" value="BRCT_dom_sf"/>
</dbReference>
<evidence type="ECO:0000259" key="16">
    <source>
        <dbReference type="PROSITE" id="PS50172"/>
    </source>
</evidence>
<feature type="compositionally biased region" description="Basic and acidic residues" evidence="14">
    <location>
        <begin position="1303"/>
        <end position="1318"/>
    </location>
</feature>
<evidence type="ECO:0000256" key="4">
    <source>
        <dbReference type="ARBA" id="ARBA00022454"/>
    </source>
</evidence>
<dbReference type="InterPro" id="IPR001357">
    <property type="entry name" value="BRCT_dom"/>
</dbReference>
<feature type="compositionally biased region" description="Basic and acidic residues" evidence="14">
    <location>
        <begin position="1021"/>
        <end position="1041"/>
    </location>
</feature>
<evidence type="ECO:0000256" key="12">
    <source>
        <dbReference type="ARBA" id="ARBA00023242"/>
    </source>
</evidence>
<dbReference type="SMART" id="SM00240">
    <property type="entry name" value="FHA"/>
    <property type="match status" value="1"/>
</dbReference>
<evidence type="ECO:0000256" key="2">
    <source>
        <dbReference type="ARBA" id="ARBA00004286"/>
    </source>
</evidence>
<evidence type="ECO:0000256" key="13">
    <source>
        <dbReference type="ARBA" id="ARBA00023306"/>
    </source>
</evidence>
<dbReference type="Pfam" id="PF16589">
    <property type="entry name" value="BRCT_2"/>
    <property type="match status" value="1"/>
</dbReference>
<keyword evidence="5" id="KW-1017">Isopeptide bond</keyword>
<proteinExistence type="predicted"/>
<dbReference type="CTD" id="9656"/>
<dbReference type="PROSITE" id="PS50006">
    <property type="entry name" value="FHA_DOMAIN"/>
    <property type="match status" value="1"/>
</dbReference>
<dbReference type="CDD" id="cd17744">
    <property type="entry name" value="BRCT_MDC1_rpt1"/>
    <property type="match status" value="1"/>
</dbReference>
<sequence length="1779" mass="194187">MDQTQLLDWDEESLTCETLEGKDGNKEPVGRLHVFSNNYGPEKDFLIHCGENIIGRQTTCHIPIPASSISKRHAVIEAEAEGSHFIFDCGSLNRTRWRKSTLKPQVRYALEDGDLLLFADVACQYFILPQPNENGTCQADAARQGLSGSPHAKDSDSDDSLLVPGTQGGPARLLALEKTPAVGAVKMGYGGILAKDSDDDTEESDRSRSYPQQEERASQESTVSAEGRHVLNSSAVFTPTTSTIVPESDTEEGQENTTEKDQLEQQRGAARPEQRPQDLFHLDSDTDVEDEDVNSKHEQRPFRKGGPSTSQNNDVEEKGAEQPAAGLEKRRMLSSGLDSDTDTEGGETERSSLELGDSSDTDVEGERERRPGIGEGDSRHANTNQDSDTDMEGEGTERPGAGEGDSRQINTDQDSDTDEGIERPGGGEVGIRQTTEYQDSDTDMEGEGMHRPGAAEGYSRQVSTDQDSDTDEGIVGIRQATAHHQDSDTDVEEEGTEKLSTGKEDIRQTTADLDTGVEGEGMERLNTGKGGIGQIASDLTSDTNVKGDRTERLSTGEGCIRQIAADLDSDADVEEDGTERLSTENGSLRNATADLDNDTNMEGEGSRRLGTGGEGTIKLCAQQNSDTDVEGAGLKRLSTEEERIRQLCMLHDTDMEQELGIGVADHSTPVEQRHIQRRPGHRDAKTESEEETSTDDGSSFAMLDTQCYLNPASKIWEEEREACIDTEEEEATQIFTSRASTSELFKKPFVLRPSVGLLSTSDCASSENTDELADDQLEVAETQPFCDNHDLCSISSKDRAEDIEVEPTQAFLQQGESEDVSQEETQPIALYLSLRAALEPQRHHCGLDPMNVLQRRAVSDNHANSTESEPLSSLEKGEKPRITAQPSALPLNISEEQTQAYAIEIAEENVTESSLHPEGEIPKESREMESAFDDETQTYDVSLAEEVQATETLKVCREEAESQEQEIAENLSETEQVSKDNTVTTLPKSSAATDNVTQLLTASTMNNHLRTAKLVDTLDGPDPKRERGEEKVNPEKARTFENTEQDFGNDATQEVVPLPPLEKDADRTREKEKVVKKGRKKEKTEKKCLKEEEKTTKATSDAAGIGESGAVQLPEEGRSSTPGPAEEDKGGTPQEKKRRNKGGLPGGYQRKQSKVQKEPASIPGDPGSTVDEAAAESNSGDKQETPVPSQVVEPRSKSTRSTRRKTAPITEAKETGQEHQPSPAPSRTTKRTKKAVSESMANKTPAELEAPILTRRTRSRVGLAGTEDVPKEVAARPKRSRKSAIVGKEEVKEEETPPQNLECVREKSPLGTEATKEQALLERCRMGADITALPYEDEEDKGARTEATVASEEKLPAAGSQETTGARGTRKRRPARPAQEDGSEPIKINANIEQKGRRTRAGTNSQKSTSKAAAAVPSSEESEMGPERTRKGSASSKASQESLDFVHTTPSRSSQRSRLTVAVSENDIPSKRDKRSKSSSHESSEKQDQDLAPSSQESSAGGRRFRKQSTVSSSEGKAEDSDAVAPQEGSTPRRTCRALGIGNSPAANRDPAVPKVMFTGVIDEDGEQVVRKLGGELADSVYECTHLVTDRVRRTVKLLCALARGIPIVTLDWLRKCGRSDCFLSPSGFLVKDAEQERNFGFSLSMSLQRARRGRLFEGYEIHVTPNVKPEPEYMKDIIQCSGATFLPNMPRTYKEKRIVISCPEDLAKCKPAFNAALPVANTEFMLTGILQQVIDLQAYALEAAAEAQESSGKRSSKRSALNIDTAATITDTKSKRRR</sequence>
<feature type="compositionally biased region" description="Basic and acidic residues" evidence="14">
    <location>
        <begin position="364"/>
        <end position="380"/>
    </location>
</feature>
<feature type="compositionally biased region" description="Polar residues" evidence="14">
    <location>
        <begin position="971"/>
        <end position="1009"/>
    </location>
</feature>
<dbReference type="CDD" id="cd22665">
    <property type="entry name" value="FHA_MDC1"/>
    <property type="match status" value="1"/>
</dbReference>
<feature type="region of interest" description="Disordered" evidence="14">
    <location>
        <begin position="1748"/>
        <end position="1779"/>
    </location>
</feature>
<feature type="compositionally biased region" description="Basic and acidic residues" evidence="14">
    <location>
        <begin position="204"/>
        <end position="218"/>
    </location>
</feature>
<feature type="region of interest" description="Disordered" evidence="14">
    <location>
        <begin position="192"/>
        <end position="553"/>
    </location>
</feature>
<feature type="compositionally biased region" description="Basic and acidic residues" evidence="14">
    <location>
        <begin position="257"/>
        <end position="284"/>
    </location>
</feature>
<keyword evidence="6" id="KW-0597">Phosphoprotein</keyword>
<keyword evidence="10" id="KW-0007">Acetylation</keyword>
<dbReference type="SMART" id="SM00292">
    <property type="entry name" value="BRCT"/>
    <property type="match status" value="2"/>
</dbReference>
<evidence type="ECO:0000256" key="6">
    <source>
        <dbReference type="ARBA" id="ARBA00022553"/>
    </source>
</evidence>
<organism evidence="17 19">
    <name type="scientific">Geotrypetes seraphini</name>
    <name type="common">Gaboon caecilian</name>
    <name type="synonym">Caecilia seraphini</name>
    <dbReference type="NCBI Taxonomy" id="260995"/>
    <lineage>
        <taxon>Eukaryota</taxon>
        <taxon>Metazoa</taxon>
        <taxon>Chordata</taxon>
        <taxon>Craniata</taxon>
        <taxon>Vertebrata</taxon>
        <taxon>Euteleostomi</taxon>
        <taxon>Amphibia</taxon>
        <taxon>Gymnophiona</taxon>
        <taxon>Geotrypetes</taxon>
    </lineage>
</organism>
<feature type="region of interest" description="Disordered" evidence="14">
    <location>
        <begin position="138"/>
        <end position="166"/>
    </location>
</feature>
<dbReference type="Gene3D" id="2.60.200.20">
    <property type="match status" value="1"/>
</dbReference>
<evidence type="ECO:0000256" key="11">
    <source>
        <dbReference type="ARBA" id="ARBA00023204"/>
    </source>
</evidence>
<dbReference type="Gene3D" id="3.40.50.10190">
    <property type="entry name" value="BRCT domain"/>
    <property type="match status" value="2"/>
</dbReference>
<evidence type="ECO:0000313" key="18">
    <source>
        <dbReference type="RefSeq" id="XP_033772090.1"/>
    </source>
</evidence>
<dbReference type="SUPFAM" id="SSF52113">
    <property type="entry name" value="BRCT domain"/>
    <property type="match status" value="1"/>
</dbReference>
<evidence type="ECO:0000313" key="17">
    <source>
        <dbReference type="Proteomes" id="UP000515159"/>
    </source>
</evidence>
<dbReference type="GO" id="GO:0006281">
    <property type="term" value="P:DNA repair"/>
    <property type="evidence" value="ECO:0007669"/>
    <property type="project" value="UniProtKB-KW"/>
</dbReference>
<reference evidence="18 19" key="1">
    <citation type="submission" date="2025-04" db="UniProtKB">
        <authorList>
            <consortium name="RefSeq"/>
        </authorList>
    </citation>
    <scope>IDENTIFICATION</scope>
</reference>
<gene>
    <name evidence="18 19" type="primary">MDC1</name>
</gene>
<feature type="compositionally biased region" description="Polar residues" evidence="14">
    <location>
        <begin position="231"/>
        <end position="245"/>
    </location>
</feature>
<keyword evidence="12" id="KW-0539">Nucleus</keyword>
<dbReference type="GO" id="GO:0005634">
    <property type="term" value="C:nucleus"/>
    <property type="evidence" value="ECO:0007669"/>
    <property type="project" value="UniProtKB-SubCell"/>
</dbReference>
<dbReference type="Pfam" id="PF00498">
    <property type="entry name" value="FHA"/>
    <property type="match status" value="1"/>
</dbReference>
<dbReference type="PANTHER" id="PTHR23196:SF34">
    <property type="entry name" value="MEDIATOR OF DNA DAMAGE CHECKPOINT PROTEIN 1"/>
    <property type="match status" value="1"/>
</dbReference>
<feature type="compositionally biased region" description="Basic and acidic residues" evidence="14">
    <location>
        <begin position="1082"/>
        <end position="1096"/>
    </location>
</feature>
<keyword evidence="13" id="KW-0131">Cell cycle</keyword>
<feature type="compositionally biased region" description="Basic residues" evidence="14">
    <location>
        <begin position="1197"/>
        <end position="1206"/>
    </location>
</feature>
<dbReference type="GO" id="GO:0005694">
    <property type="term" value="C:chromosome"/>
    <property type="evidence" value="ECO:0007669"/>
    <property type="project" value="UniProtKB-SubCell"/>
</dbReference>
<dbReference type="KEGG" id="gsh:117346514"/>
<dbReference type="Proteomes" id="UP000515159">
    <property type="component" value="Chromosome 12"/>
</dbReference>
<dbReference type="PROSITE" id="PS50172">
    <property type="entry name" value="BRCT"/>
    <property type="match status" value="1"/>
</dbReference>
<keyword evidence="7" id="KW-0677">Repeat</keyword>
<dbReference type="RefSeq" id="XP_033772091.1">
    <property type="nucleotide sequence ID" value="XM_033916200.1"/>
</dbReference>
<evidence type="ECO:0000256" key="9">
    <source>
        <dbReference type="ARBA" id="ARBA00022843"/>
    </source>
</evidence>
<accession>A0A6P8P987</accession>
<dbReference type="RefSeq" id="XP_033772090.1">
    <property type="nucleotide sequence ID" value="XM_033916199.1"/>
</dbReference>
<feature type="compositionally biased region" description="Low complexity" evidence="14">
    <location>
        <begin position="1410"/>
        <end position="1419"/>
    </location>
</feature>
<feature type="region of interest" description="Disordered" evidence="14">
    <location>
        <begin position="1332"/>
        <end position="1550"/>
    </location>
</feature>
<feature type="compositionally biased region" description="Polar residues" evidence="14">
    <location>
        <begin position="1432"/>
        <end position="1458"/>
    </location>
</feature>
<dbReference type="InterPro" id="IPR000253">
    <property type="entry name" value="FHA_dom"/>
</dbReference>
<evidence type="ECO:0000313" key="19">
    <source>
        <dbReference type="RefSeq" id="XP_033772091.1"/>
    </source>
</evidence>
<dbReference type="CDD" id="cd18441">
    <property type="entry name" value="BRCT_MDC1_rpt2"/>
    <property type="match status" value="1"/>
</dbReference>
<feature type="domain" description="BRCT" evidence="16">
    <location>
        <begin position="1553"/>
        <end position="1631"/>
    </location>
</feature>
<feature type="domain" description="FHA" evidence="15">
    <location>
        <begin position="52"/>
        <end position="102"/>
    </location>
</feature>
<evidence type="ECO:0000256" key="5">
    <source>
        <dbReference type="ARBA" id="ARBA00022499"/>
    </source>
</evidence>
<feature type="compositionally biased region" description="Basic and acidic residues" evidence="14">
    <location>
        <begin position="496"/>
        <end position="507"/>
    </location>
</feature>
<dbReference type="PANTHER" id="PTHR23196">
    <property type="entry name" value="PAX TRANSCRIPTION ACTIVATION DOMAIN INTERACTING PROTEIN"/>
    <property type="match status" value="1"/>
</dbReference>
<evidence type="ECO:0000256" key="1">
    <source>
        <dbReference type="ARBA" id="ARBA00004123"/>
    </source>
</evidence>
<dbReference type="Pfam" id="PF16770">
    <property type="entry name" value="RTT107_BRCT_5"/>
    <property type="match status" value="1"/>
</dbReference>
<evidence type="ECO:0000256" key="3">
    <source>
        <dbReference type="ARBA" id="ARBA00015014"/>
    </source>
</evidence>
<evidence type="ECO:0000256" key="7">
    <source>
        <dbReference type="ARBA" id="ARBA00022737"/>
    </source>
</evidence>
<name>A0A6P8P987_GEOSA</name>
<evidence type="ECO:0000256" key="14">
    <source>
        <dbReference type="SAM" id="MobiDB-lite"/>
    </source>
</evidence>
<feature type="region of interest" description="Disordered" evidence="14">
    <location>
        <begin position="570"/>
        <end position="614"/>
    </location>
</feature>
<evidence type="ECO:0000256" key="8">
    <source>
        <dbReference type="ARBA" id="ARBA00022763"/>
    </source>
</evidence>
<feature type="region of interest" description="Disordered" evidence="14">
    <location>
        <begin position="859"/>
        <end position="889"/>
    </location>
</feature>
<feature type="compositionally biased region" description="Basic and acidic residues" evidence="14">
    <location>
        <begin position="1479"/>
        <end position="1489"/>
    </location>
</feature>
<feature type="region of interest" description="Disordered" evidence="14">
    <location>
        <begin position="958"/>
        <end position="1318"/>
    </location>
</feature>
<feature type="compositionally biased region" description="Polar residues" evidence="14">
    <location>
        <begin position="861"/>
        <end position="871"/>
    </location>
</feature>
<comment type="subcellular location">
    <subcellularLocation>
        <location evidence="2">Chromosome</location>
    </subcellularLocation>
    <subcellularLocation>
        <location evidence="1">Nucleus</location>
    </subcellularLocation>
</comment>
<dbReference type="InterPro" id="IPR051579">
    <property type="entry name" value="DDR_Transcriptional_Reg"/>
</dbReference>
<feature type="region of interest" description="Disordered" evidence="14">
    <location>
        <begin position="666"/>
        <end position="699"/>
    </location>
</feature>
<keyword evidence="11" id="KW-0234">DNA repair</keyword>
<keyword evidence="8" id="KW-0227">DNA damage</keyword>
<keyword evidence="9" id="KW-0832">Ubl conjugation</keyword>